<dbReference type="eggNOG" id="KOG0017">
    <property type="taxonomic scope" value="Eukaryota"/>
</dbReference>
<dbReference type="Gramene" id="OGLUM12G12970.1">
    <property type="protein sequence ID" value="OGLUM12G12970.1"/>
    <property type="gene ID" value="OGLUM12G12970"/>
</dbReference>
<dbReference type="PANTHER" id="PTHR35046">
    <property type="entry name" value="ZINC KNUCKLE (CCHC-TYPE) FAMILY PROTEIN"/>
    <property type="match status" value="1"/>
</dbReference>
<proteinExistence type="predicted"/>
<keyword evidence="3" id="KW-1185">Reference proteome</keyword>
<evidence type="ECO:0000313" key="3">
    <source>
        <dbReference type="Proteomes" id="UP000026961"/>
    </source>
</evidence>
<organism evidence="2">
    <name type="scientific">Oryza glumipatula</name>
    <dbReference type="NCBI Taxonomy" id="40148"/>
    <lineage>
        <taxon>Eukaryota</taxon>
        <taxon>Viridiplantae</taxon>
        <taxon>Streptophyta</taxon>
        <taxon>Embryophyta</taxon>
        <taxon>Tracheophyta</taxon>
        <taxon>Spermatophyta</taxon>
        <taxon>Magnoliopsida</taxon>
        <taxon>Liliopsida</taxon>
        <taxon>Poales</taxon>
        <taxon>Poaceae</taxon>
        <taxon>BOP clade</taxon>
        <taxon>Oryzoideae</taxon>
        <taxon>Oryzeae</taxon>
        <taxon>Oryzinae</taxon>
        <taxon>Oryza</taxon>
    </lineage>
</organism>
<dbReference type="AlphaFoldDB" id="A0A0E0BSI1"/>
<accession>A0A0E0BSI1</accession>
<protein>
    <recommendedName>
        <fullName evidence="1">Retrotransposon gag domain-containing protein</fullName>
    </recommendedName>
</protein>
<dbReference type="InterPro" id="IPR005162">
    <property type="entry name" value="Retrotrans_gag_dom"/>
</dbReference>
<dbReference type="Proteomes" id="UP000026961">
    <property type="component" value="Chromosome 12"/>
</dbReference>
<dbReference type="PANTHER" id="PTHR35046:SF24">
    <property type="entry name" value="RETROTRANSPOSON GAG DOMAIN-CONTAINING PROTEIN"/>
    <property type="match status" value="1"/>
</dbReference>
<sequence length="345" mass="39240">MEIELEAQCFSKVKKLQRATLEFEGYTYTWWKKFPHKHYVKCWEDLKKVMRKEFVPKEYELILLRCLKHVKQGTKSVQAYYDELYSCMYRANVIDDLDAIEYFKKGLNPKIAVAIEGRYARSVRGFLTNAIKEVKKVKKMQERIAKCVDLCQNVLSNVSASSSSSENILARSKEVSSSSQEFENVCADFDGKKAPRQCARKRQAITKCSSVDFSLEGLKFAQHEEGAVVEAETFQQEAIKDQCSTRVPCVSPTQIVQREYVIDDTTFMCSNAQSFHCLAKKTKVALEEVGDIGNIKRSQLGATVQYTQDDGLGEGVTKQGEGSQAMLLWDRESFLALIIMIVCAR</sequence>
<name>A0A0E0BSI1_9ORYZ</name>
<dbReference type="EnsemblPlants" id="OGLUM12G12970.1">
    <property type="protein sequence ID" value="OGLUM12G12970.1"/>
    <property type="gene ID" value="OGLUM12G12970"/>
</dbReference>
<dbReference type="HOGENOM" id="CLU_805051_0_0_1"/>
<dbReference type="Pfam" id="PF03732">
    <property type="entry name" value="Retrotrans_gag"/>
    <property type="match status" value="1"/>
</dbReference>
<reference evidence="2" key="1">
    <citation type="submission" date="2015-04" db="UniProtKB">
        <authorList>
            <consortium name="EnsemblPlants"/>
        </authorList>
    </citation>
    <scope>IDENTIFICATION</scope>
</reference>
<evidence type="ECO:0000259" key="1">
    <source>
        <dbReference type="Pfam" id="PF03732"/>
    </source>
</evidence>
<feature type="domain" description="Retrotransposon gag" evidence="1">
    <location>
        <begin position="19"/>
        <end position="109"/>
    </location>
</feature>
<evidence type="ECO:0000313" key="2">
    <source>
        <dbReference type="EnsemblPlants" id="OGLUM12G12970.1"/>
    </source>
</evidence>
<reference evidence="2" key="2">
    <citation type="submission" date="2018-05" db="EMBL/GenBank/DDBJ databases">
        <title>OgluRS3 (Oryza glumaepatula Reference Sequence Version 3).</title>
        <authorList>
            <person name="Zhang J."/>
            <person name="Kudrna D."/>
            <person name="Lee S."/>
            <person name="Talag J."/>
            <person name="Welchert J."/>
            <person name="Wing R.A."/>
        </authorList>
    </citation>
    <scope>NUCLEOTIDE SEQUENCE [LARGE SCALE GENOMIC DNA]</scope>
</reference>